<feature type="transmembrane region" description="Helical" evidence="7">
    <location>
        <begin position="20"/>
        <end position="40"/>
    </location>
</feature>
<evidence type="ECO:0000313" key="8">
    <source>
        <dbReference type="EMBL" id="SEN62063.1"/>
    </source>
</evidence>
<evidence type="ECO:0000256" key="6">
    <source>
        <dbReference type="ARBA" id="ARBA00023136"/>
    </source>
</evidence>
<dbReference type="STRING" id="872970.SAMN04488134_101492"/>
<feature type="transmembrane region" description="Helical" evidence="7">
    <location>
        <begin position="247"/>
        <end position="267"/>
    </location>
</feature>
<dbReference type="InterPro" id="IPR006042">
    <property type="entry name" value="Xan_ur_permease"/>
</dbReference>
<feature type="transmembrane region" description="Helical" evidence="7">
    <location>
        <begin position="157"/>
        <end position="177"/>
    </location>
</feature>
<reference evidence="8 9" key="1">
    <citation type="submission" date="2016-10" db="EMBL/GenBank/DDBJ databases">
        <authorList>
            <person name="de Groot N.N."/>
        </authorList>
    </citation>
    <scope>NUCLEOTIDE SEQUENCE [LARGE SCALE GENOMIC DNA]</scope>
    <source>
        <strain evidence="8 9">CGMCC 1.10434</strain>
    </source>
</reference>
<keyword evidence="4 7" id="KW-0812">Transmembrane</keyword>
<dbReference type="GO" id="GO:0015205">
    <property type="term" value="F:nucleobase transmembrane transporter activity"/>
    <property type="evidence" value="ECO:0007669"/>
    <property type="project" value="UniProtKB-ARBA"/>
</dbReference>
<dbReference type="Pfam" id="PF00860">
    <property type="entry name" value="Xan_ur_permease"/>
    <property type="match status" value="1"/>
</dbReference>
<evidence type="ECO:0000256" key="5">
    <source>
        <dbReference type="ARBA" id="ARBA00022989"/>
    </source>
</evidence>
<dbReference type="NCBIfam" id="TIGR00801">
    <property type="entry name" value="ncs2"/>
    <property type="match status" value="1"/>
</dbReference>
<evidence type="ECO:0000256" key="7">
    <source>
        <dbReference type="SAM" id="Phobius"/>
    </source>
</evidence>
<keyword evidence="6 7" id="KW-0472">Membrane</keyword>
<feature type="transmembrane region" description="Helical" evidence="7">
    <location>
        <begin position="184"/>
        <end position="203"/>
    </location>
</feature>
<evidence type="ECO:0000256" key="3">
    <source>
        <dbReference type="ARBA" id="ARBA00022448"/>
    </source>
</evidence>
<evidence type="ECO:0000313" key="9">
    <source>
        <dbReference type="Proteomes" id="UP000199300"/>
    </source>
</evidence>
<comment type="similarity">
    <text evidence="2">Belongs to the nucleobase:cation symporter-2 (NCS2) (TC 2.A.40) family.</text>
</comment>
<proteinExistence type="inferred from homology"/>
<feature type="transmembrane region" description="Helical" evidence="7">
    <location>
        <begin position="123"/>
        <end position="145"/>
    </location>
</feature>
<feature type="transmembrane region" description="Helical" evidence="7">
    <location>
        <begin position="318"/>
        <end position="345"/>
    </location>
</feature>
<name>A0A1H8I0N6_9BACI</name>
<feature type="transmembrane region" description="Helical" evidence="7">
    <location>
        <begin position="357"/>
        <end position="378"/>
    </location>
</feature>
<dbReference type="EMBL" id="FODJ01000001">
    <property type="protein sequence ID" value="SEN62063.1"/>
    <property type="molecule type" value="Genomic_DNA"/>
</dbReference>
<dbReference type="PROSITE" id="PS01116">
    <property type="entry name" value="XANTH_URACIL_PERMASE"/>
    <property type="match status" value="1"/>
</dbReference>
<dbReference type="RefSeq" id="WP_091494442.1">
    <property type="nucleotide sequence ID" value="NZ_FODJ01000001.1"/>
</dbReference>
<feature type="transmembrane region" description="Helical" evidence="7">
    <location>
        <begin position="93"/>
        <end position="116"/>
    </location>
</feature>
<sequence>MERLDMVMDVGDIPKKSKWFMLSLQHLFAMFGATVLVPFLTGLPPAVALVSSGSGTIAYLIITKGKIPAYLGSSFAFIAPIISLSLTDGGIPAAMVGSFMAGLVYGLVALLISVFGVDWIMKILPPIVVGPVIVVIGLGLAPTAIDMAMNVDGIYSGQHFSVAILTLIVTIIGSLFFKGFFGLIPILIGIITGYLYALVIGIVDTSALQTSWLNIVGASSVNEFFTAIFVMPEFIIPFKDYSPIDAFSMNALVIMVPVSIVTIAEHIGDQMVLSKVVGRNFIKTPGLHRSILGDGVASIIAACLGGPPNTTYGENIGVLAITRIFSVFVIGGAACLAIIFGFIGIIADLISSIPSPVMGGVSILLFGIIASSGLRMMIDNQVDLGQNRNLIIASVILVIGVGGALIKLPLFGIEIEIAGMALAALTGVILNLVLPGKEAGFGNGKMFDSVDSEQ</sequence>
<dbReference type="AlphaFoldDB" id="A0A1H8I0N6"/>
<evidence type="ECO:0000256" key="2">
    <source>
        <dbReference type="ARBA" id="ARBA00008821"/>
    </source>
</evidence>
<gene>
    <name evidence="8" type="ORF">SAMN04488134_101492</name>
</gene>
<evidence type="ECO:0000256" key="1">
    <source>
        <dbReference type="ARBA" id="ARBA00004141"/>
    </source>
</evidence>
<feature type="transmembrane region" description="Helical" evidence="7">
    <location>
        <begin position="417"/>
        <end position="436"/>
    </location>
</feature>
<dbReference type="OrthoDB" id="9779092at2"/>
<dbReference type="InterPro" id="IPR006043">
    <property type="entry name" value="NCS2"/>
</dbReference>
<comment type="subcellular location">
    <subcellularLocation>
        <location evidence="1">Membrane</location>
        <topology evidence="1">Multi-pass membrane protein</topology>
    </subcellularLocation>
</comment>
<organism evidence="8 9">
    <name type="scientific">Amphibacillus marinus</name>
    <dbReference type="NCBI Taxonomy" id="872970"/>
    <lineage>
        <taxon>Bacteria</taxon>
        <taxon>Bacillati</taxon>
        <taxon>Bacillota</taxon>
        <taxon>Bacilli</taxon>
        <taxon>Bacillales</taxon>
        <taxon>Bacillaceae</taxon>
        <taxon>Amphibacillus</taxon>
    </lineage>
</organism>
<keyword evidence="5 7" id="KW-1133">Transmembrane helix</keyword>
<keyword evidence="9" id="KW-1185">Reference proteome</keyword>
<feature type="transmembrane region" description="Helical" evidence="7">
    <location>
        <begin position="390"/>
        <end position="411"/>
    </location>
</feature>
<protein>
    <submittedName>
        <fullName evidence="8">Uracil permease</fullName>
    </submittedName>
</protein>
<dbReference type="GO" id="GO:0005886">
    <property type="term" value="C:plasma membrane"/>
    <property type="evidence" value="ECO:0007669"/>
    <property type="project" value="UniProtKB-ARBA"/>
</dbReference>
<accession>A0A1H8I0N6</accession>
<keyword evidence="3" id="KW-0813">Transport</keyword>
<dbReference type="PANTHER" id="PTHR11119">
    <property type="entry name" value="XANTHINE-URACIL / VITAMIN C PERMEASE FAMILY MEMBER"/>
    <property type="match status" value="1"/>
</dbReference>
<evidence type="ECO:0000256" key="4">
    <source>
        <dbReference type="ARBA" id="ARBA00022692"/>
    </source>
</evidence>
<dbReference type="Proteomes" id="UP000199300">
    <property type="component" value="Unassembled WGS sequence"/>
</dbReference>